<organism evidence="2 3">
    <name type="scientific">Azospirillum argentinense</name>
    <dbReference type="NCBI Taxonomy" id="2970906"/>
    <lineage>
        <taxon>Bacteria</taxon>
        <taxon>Pseudomonadati</taxon>
        <taxon>Pseudomonadota</taxon>
        <taxon>Alphaproteobacteria</taxon>
        <taxon>Rhodospirillales</taxon>
        <taxon>Azospirillaceae</taxon>
        <taxon>Azospirillum</taxon>
    </lineage>
</organism>
<name>A0A5B0KYG7_9PROT</name>
<feature type="domain" description="Major tropism determinant N-terminal" evidence="1">
    <location>
        <begin position="7"/>
        <end position="42"/>
    </location>
</feature>
<evidence type="ECO:0000313" key="3">
    <source>
        <dbReference type="Proteomes" id="UP000325333"/>
    </source>
</evidence>
<proteinExistence type="predicted"/>
<dbReference type="AlphaFoldDB" id="A0A5B0KYG7"/>
<evidence type="ECO:0000313" key="2">
    <source>
        <dbReference type="EMBL" id="KAA1057149.1"/>
    </source>
</evidence>
<sequence length="221" mass="22764">MAGDQLQLRGGTATEHAAFTGAAREITVDTTTKTLRVHDGVTPGGIPLARADLSNANKAWNKLDSFSGANVSALAPASLYDVTDYKAFKIIGTGVYAQTNNENIFLQFHNGTAWAASGYAGVGYGVDTSSGVIAPPFSAGLLIAANASAGSPFGFDVDIGGTSYSGSSIHSRSSYLTYTSSYRLLHSSIVTTGAATMRAWRVLGASGNISGTIDVWGLLNG</sequence>
<protein>
    <recommendedName>
        <fullName evidence="1">Major tropism determinant N-terminal domain-containing protein</fullName>
    </recommendedName>
</protein>
<dbReference type="Gene3D" id="2.10.10.30">
    <property type="match status" value="1"/>
</dbReference>
<comment type="caution">
    <text evidence="2">The sequence shown here is derived from an EMBL/GenBank/DDBJ whole genome shotgun (WGS) entry which is preliminary data.</text>
</comment>
<evidence type="ECO:0000259" key="1">
    <source>
        <dbReference type="Pfam" id="PF18454"/>
    </source>
</evidence>
<reference evidence="2 3" key="1">
    <citation type="submission" date="2019-07" db="EMBL/GenBank/DDBJ databases">
        <title>Genome sequencing of the stress-tolerant strain Azospirillum brasilense Az19.</title>
        <authorList>
            <person name="Maroniche G.A."/>
            <person name="Garcia J.E."/>
            <person name="Pagnussat L."/>
            <person name="Amenta M."/>
            <person name="Creus C.M."/>
        </authorList>
    </citation>
    <scope>NUCLEOTIDE SEQUENCE [LARGE SCALE GENOMIC DNA]</scope>
    <source>
        <strain evidence="2 3">Az19</strain>
    </source>
</reference>
<dbReference type="EMBL" id="VEWN01000002">
    <property type="protein sequence ID" value="KAA1057149.1"/>
    <property type="molecule type" value="Genomic_DNA"/>
</dbReference>
<dbReference type="InterPro" id="IPR041352">
    <property type="entry name" value="Mtd_N"/>
</dbReference>
<dbReference type="Pfam" id="PF18454">
    <property type="entry name" value="Mtd_N"/>
    <property type="match status" value="1"/>
</dbReference>
<dbReference type="Proteomes" id="UP000325333">
    <property type="component" value="Unassembled WGS sequence"/>
</dbReference>
<accession>A0A5B0KYG7</accession>
<gene>
    <name evidence="2" type="ORF">FH063_001317</name>
</gene>
<dbReference type="RefSeq" id="WP_149648835.1">
    <property type="nucleotide sequence ID" value="NZ_VEWN01000002.1"/>
</dbReference>